<keyword evidence="7" id="KW-1185">Reference proteome</keyword>
<evidence type="ECO:0000313" key="6">
    <source>
        <dbReference type="EMBL" id="POY35068.1"/>
    </source>
</evidence>
<dbReference type="HAMAP" id="MF_00201">
    <property type="entry name" value="RecO"/>
    <property type="match status" value="1"/>
</dbReference>
<protein>
    <recommendedName>
        <fullName evidence="4">DNA repair protein RecO</fullName>
    </recommendedName>
    <alternativeName>
        <fullName evidence="4">Recombination protein O</fullName>
    </alternativeName>
</protein>
<dbReference type="InterPro" id="IPR022572">
    <property type="entry name" value="DNA_rep/recomb_RecO_N"/>
</dbReference>
<evidence type="ECO:0000256" key="3">
    <source>
        <dbReference type="ARBA" id="ARBA00023204"/>
    </source>
</evidence>
<comment type="caution">
    <text evidence="6">The sequence shown here is derived from an EMBL/GenBank/DDBJ whole genome shotgun (WGS) entry which is preliminary data.</text>
</comment>
<feature type="domain" description="DNA replication/recombination mediator RecO N-terminal" evidence="5">
    <location>
        <begin position="1"/>
        <end position="78"/>
    </location>
</feature>
<dbReference type="Pfam" id="PF11967">
    <property type="entry name" value="RecO_N"/>
    <property type="match status" value="1"/>
</dbReference>
<evidence type="ECO:0000256" key="1">
    <source>
        <dbReference type="ARBA" id="ARBA00022763"/>
    </source>
</evidence>
<dbReference type="PANTHER" id="PTHR33991">
    <property type="entry name" value="DNA REPAIR PROTEIN RECO"/>
    <property type="match status" value="1"/>
</dbReference>
<comment type="similarity">
    <text evidence="4">Belongs to the RecO family.</text>
</comment>
<sequence>MSSLQKTKGIVLKTTNYAESSVVVLVFTEQFGLQSFIVNGVRKPKAKFPPSLFQHLNLLEMVIYHKTSGGLQRIQEVRNIPAYISSPFDVIKSSVLMFLNEVVYKCLKQETQEPHLFSFVYNAIQFLDLHRGNVANFHLVFLVHFARFLGFYPVVNNATDNEYFDLKEAVFTNVRPTHSQVVVQPYSGYIARLLQLNFEHMEELRINSSDRKVLLHALIDFYELHVDNFGKLKSFEVLEEVLGS</sequence>
<dbReference type="InterPro" id="IPR037278">
    <property type="entry name" value="ARFGAP/RecO"/>
</dbReference>
<dbReference type="InterPro" id="IPR012340">
    <property type="entry name" value="NA-bd_OB-fold"/>
</dbReference>
<keyword evidence="2 4" id="KW-0233">DNA recombination</keyword>
<dbReference type="GO" id="GO:0043590">
    <property type="term" value="C:bacterial nucleoid"/>
    <property type="evidence" value="ECO:0007669"/>
    <property type="project" value="TreeGrafter"/>
</dbReference>
<accession>A0A2S4ZXI0</accession>
<evidence type="ECO:0000256" key="4">
    <source>
        <dbReference type="HAMAP-Rule" id="MF_00201"/>
    </source>
</evidence>
<evidence type="ECO:0000313" key="7">
    <source>
        <dbReference type="Proteomes" id="UP000236893"/>
    </source>
</evidence>
<evidence type="ECO:0000256" key="2">
    <source>
        <dbReference type="ARBA" id="ARBA00023172"/>
    </source>
</evidence>
<dbReference type="GO" id="GO:0006310">
    <property type="term" value="P:DNA recombination"/>
    <property type="evidence" value="ECO:0007669"/>
    <property type="project" value="UniProtKB-UniRule"/>
</dbReference>
<proteinExistence type="inferred from homology"/>
<dbReference type="AlphaFoldDB" id="A0A2S4ZXI0"/>
<dbReference type="EMBL" id="PQVF01000014">
    <property type="protein sequence ID" value="POY35068.1"/>
    <property type="molecule type" value="Genomic_DNA"/>
</dbReference>
<dbReference type="Proteomes" id="UP000236893">
    <property type="component" value="Unassembled WGS sequence"/>
</dbReference>
<organism evidence="6 7">
    <name type="scientific">Solitalea longa</name>
    <dbReference type="NCBI Taxonomy" id="2079460"/>
    <lineage>
        <taxon>Bacteria</taxon>
        <taxon>Pseudomonadati</taxon>
        <taxon>Bacteroidota</taxon>
        <taxon>Sphingobacteriia</taxon>
        <taxon>Sphingobacteriales</taxon>
        <taxon>Sphingobacteriaceae</taxon>
        <taxon>Solitalea</taxon>
    </lineage>
</organism>
<dbReference type="SUPFAM" id="SSF57863">
    <property type="entry name" value="ArfGap/RecO-like zinc finger"/>
    <property type="match status" value="1"/>
</dbReference>
<keyword evidence="3 4" id="KW-0234">DNA repair</keyword>
<dbReference type="OrthoDB" id="9789152at2"/>
<reference evidence="6 7" key="1">
    <citation type="submission" date="2018-01" db="EMBL/GenBank/DDBJ databases">
        <authorList>
            <person name="Gaut B.S."/>
            <person name="Morton B.R."/>
            <person name="Clegg M.T."/>
            <person name="Duvall M.R."/>
        </authorList>
    </citation>
    <scope>NUCLEOTIDE SEQUENCE [LARGE SCALE GENOMIC DNA]</scope>
    <source>
        <strain evidence="6 7">HR-AV</strain>
    </source>
</reference>
<dbReference type="NCBIfam" id="TIGR00613">
    <property type="entry name" value="reco"/>
    <property type="match status" value="1"/>
</dbReference>
<dbReference type="InterPro" id="IPR003717">
    <property type="entry name" value="RecO"/>
</dbReference>
<keyword evidence="1 4" id="KW-0227">DNA damage</keyword>
<dbReference type="Pfam" id="PF02565">
    <property type="entry name" value="RecO_C"/>
    <property type="match status" value="1"/>
</dbReference>
<evidence type="ECO:0000259" key="5">
    <source>
        <dbReference type="Pfam" id="PF11967"/>
    </source>
</evidence>
<dbReference type="RefSeq" id="WP_103790334.1">
    <property type="nucleotide sequence ID" value="NZ_PQVF01000014.1"/>
</dbReference>
<name>A0A2S4ZXI0_9SPHI</name>
<dbReference type="GO" id="GO:0006302">
    <property type="term" value="P:double-strand break repair"/>
    <property type="evidence" value="ECO:0007669"/>
    <property type="project" value="TreeGrafter"/>
</dbReference>
<gene>
    <name evidence="4 6" type="primary">recO</name>
    <name evidence="6" type="ORF">C3K47_16825</name>
</gene>
<dbReference type="Gene3D" id="2.40.50.140">
    <property type="entry name" value="Nucleic acid-binding proteins"/>
    <property type="match status" value="1"/>
</dbReference>
<dbReference type="PANTHER" id="PTHR33991:SF1">
    <property type="entry name" value="DNA REPAIR PROTEIN RECO"/>
    <property type="match status" value="1"/>
</dbReference>
<dbReference type="SUPFAM" id="SSF50249">
    <property type="entry name" value="Nucleic acid-binding proteins"/>
    <property type="match status" value="1"/>
</dbReference>
<comment type="function">
    <text evidence="4">Involved in DNA repair and RecF pathway recombination.</text>
</comment>